<protein>
    <recommendedName>
        <fullName evidence="5">DUF2946 domain-containing protein</fullName>
    </recommendedName>
</protein>
<name>A0A1L3SZJ7_9HYPH</name>
<dbReference type="RefSeq" id="WP_072608315.1">
    <property type="nucleotide sequence ID" value="NZ_CP018172.1"/>
</dbReference>
<keyword evidence="2" id="KW-1133">Transmembrane helix</keyword>
<keyword evidence="2" id="KW-0812">Transmembrane</keyword>
<dbReference type="KEGG" id="meso:BSQ44_25470"/>
<dbReference type="EMBL" id="CP018172">
    <property type="protein sequence ID" value="APH74859.1"/>
    <property type="molecule type" value="Genomic_DNA"/>
</dbReference>
<keyword evidence="4" id="KW-1185">Reference proteome</keyword>
<accession>A0A1L3SZJ7</accession>
<dbReference type="AlphaFoldDB" id="A0A1L3SZJ7"/>
<gene>
    <name evidence="3" type="ORF">BSQ44_25470</name>
</gene>
<keyword evidence="3" id="KW-0614">Plasmid</keyword>
<organism evidence="3 4">
    <name type="scientific">Aquibium oceanicum</name>
    <dbReference type="NCBI Taxonomy" id="1670800"/>
    <lineage>
        <taxon>Bacteria</taxon>
        <taxon>Pseudomonadati</taxon>
        <taxon>Pseudomonadota</taxon>
        <taxon>Alphaproteobacteria</taxon>
        <taxon>Hyphomicrobiales</taxon>
        <taxon>Phyllobacteriaceae</taxon>
        <taxon>Aquibium</taxon>
    </lineage>
</organism>
<evidence type="ECO:0000256" key="1">
    <source>
        <dbReference type="SAM" id="MobiDB-lite"/>
    </source>
</evidence>
<dbReference type="Proteomes" id="UP000182840">
    <property type="component" value="Plasmid unnamed1"/>
</dbReference>
<feature type="transmembrane region" description="Helical" evidence="2">
    <location>
        <begin position="33"/>
        <end position="56"/>
    </location>
</feature>
<evidence type="ECO:0008006" key="5">
    <source>
        <dbReference type="Google" id="ProtNLM"/>
    </source>
</evidence>
<evidence type="ECO:0000313" key="4">
    <source>
        <dbReference type="Proteomes" id="UP000182840"/>
    </source>
</evidence>
<reference evidence="3 4" key="1">
    <citation type="submission" date="2016-11" db="EMBL/GenBank/DDBJ databases">
        <title>Mesorhizobium oceanicum sp. nov., isolated from deep seawater in South China Sea.</title>
        <authorList>
            <person name="Fu G.-Y."/>
        </authorList>
    </citation>
    <scope>NUCLEOTIDE SEQUENCE [LARGE SCALE GENOMIC DNA]</scope>
    <source>
        <strain evidence="3 4">B7</strain>
        <plasmid evidence="4">Plasmid unnamed1</plasmid>
    </source>
</reference>
<feature type="region of interest" description="Disordered" evidence="1">
    <location>
        <begin position="131"/>
        <end position="155"/>
    </location>
</feature>
<evidence type="ECO:0000256" key="2">
    <source>
        <dbReference type="SAM" id="Phobius"/>
    </source>
</evidence>
<proteinExistence type="predicted"/>
<evidence type="ECO:0000313" key="3">
    <source>
        <dbReference type="EMBL" id="APH74859.1"/>
    </source>
</evidence>
<geneLocation type="plasmid" evidence="3">
    <name>unnamed1</name>
</geneLocation>
<keyword evidence="2" id="KW-0472">Membrane</keyword>
<sequence length="155" mass="16326">MVRDLGRICRSDNTAVQAHDSAMRSLGISRARGVAGFALTLLLAYLFLLQGLAVAYAKTLMATDQFGPSFVICAPSGKTEQPLDDPLEHMAGECCKALCEAVSAVGPIIEPSPSLSPLAFPLVIRAKEFKPGAQRAPPGEPGTIPEARGPPHFSI</sequence>